<evidence type="ECO:0000313" key="2">
    <source>
        <dbReference type="Proteomes" id="UP000619545"/>
    </source>
</evidence>
<evidence type="ECO:0000313" key="1">
    <source>
        <dbReference type="EMBL" id="HII69886.1"/>
    </source>
</evidence>
<proteinExistence type="predicted"/>
<sequence>MKLPENVPEPPVVCEKFDIGEEARVMRRSHDGYVRLGEVAGLEKFRSVCLVSVRADSGYYYVVPYRVTEERVITEPLRVRKIGEGVVVPPIIPHRRLGELFVDVRKVGSDYMVTLYGKNLHVRTYESLTIMTQRRGSELSAGGMSIDLSSGFLKVEGVRCRPLGFHRPDAIVGITERLEVVEIRENGSRYLGDVVAVGEFLRITLDDLSLDVPRRVIP</sequence>
<dbReference type="EMBL" id="DUJS01000002">
    <property type="protein sequence ID" value="HII69886.1"/>
    <property type="molecule type" value="Genomic_DNA"/>
</dbReference>
<accession>A0A832TAH4</accession>
<organism evidence="1 2">
    <name type="scientific">Methanopyrus kandleri</name>
    <dbReference type="NCBI Taxonomy" id="2320"/>
    <lineage>
        <taxon>Archaea</taxon>
        <taxon>Methanobacteriati</taxon>
        <taxon>Methanobacteriota</taxon>
        <taxon>Methanomada group</taxon>
        <taxon>Methanopyri</taxon>
        <taxon>Methanopyrales</taxon>
        <taxon>Methanopyraceae</taxon>
        <taxon>Methanopyrus</taxon>
    </lineage>
</organism>
<dbReference type="Proteomes" id="UP000619545">
    <property type="component" value="Unassembled WGS sequence"/>
</dbReference>
<protein>
    <submittedName>
        <fullName evidence="1">Uncharacterized protein</fullName>
    </submittedName>
</protein>
<name>A0A832TAH4_9EURY</name>
<reference evidence="1" key="1">
    <citation type="journal article" date="2020" name="bioRxiv">
        <title>A rank-normalized archaeal taxonomy based on genome phylogeny resolves widespread incomplete and uneven classifications.</title>
        <authorList>
            <person name="Rinke C."/>
            <person name="Chuvochina M."/>
            <person name="Mussig A.J."/>
            <person name="Chaumeil P.-A."/>
            <person name="Waite D.W."/>
            <person name="Whitman W.B."/>
            <person name="Parks D.H."/>
            <person name="Hugenholtz P."/>
        </authorList>
    </citation>
    <scope>NUCLEOTIDE SEQUENCE</scope>
    <source>
        <strain evidence="1">UBA8853</strain>
    </source>
</reference>
<dbReference type="AlphaFoldDB" id="A0A832TAH4"/>
<comment type="caution">
    <text evidence="1">The sequence shown here is derived from an EMBL/GenBank/DDBJ whole genome shotgun (WGS) entry which is preliminary data.</text>
</comment>
<dbReference type="GeneID" id="1476987"/>
<dbReference type="RefSeq" id="WP_011019254.1">
    <property type="nucleotide sequence ID" value="NZ_DUJS01000002.1"/>
</dbReference>
<gene>
    <name evidence="1" type="ORF">HA336_01470</name>
</gene>